<dbReference type="Gene3D" id="3.40.50.300">
    <property type="entry name" value="P-loop containing nucleotide triphosphate hydrolases"/>
    <property type="match status" value="2"/>
</dbReference>
<feature type="coiled-coil region" evidence="1">
    <location>
        <begin position="646"/>
        <end position="752"/>
    </location>
</feature>
<dbReference type="Pfam" id="PF13558">
    <property type="entry name" value="SbcC_Walker_B"/>
    <property type="match status" value="1"/>
</dbReference>
<feature type="coiled-coil region" evidence="1">
    <location>
        <begin position="451"/>
        <end position="581"/>
    </location>
</feature>
<feature type="coiled-coil region" evidence="1">
    <location>
        <begin position="792"/>
        <end position="873"/>
    </location>
</feature>
<evidence type="ECO:0000313" key="4">
    <source>
        <dbReference type="EMBL" id="HFH27924.1"/>
    </source>
</evidence>
<feature type="compositionally biased region" description="Low complexity" evidence="2">
    <location>
        <begin position="204"/>
        <end position="216"/>
    </location>
</feature>
<dbReference type="SUPFAM" id="SSF52540">
    <property type="entry name" value="P-loop containing nucleoside triphosphate hydrolases"/>
    <property type="match status" value="2"/>
</dbReference>
<accession>A0A7C3IEY6</accession>
<dbReference type="PANTHER" id="PTHR32114:SF2">
    <property type="entry name" value="ABC TRANSPORTER ABCH.3"/>
    <property type="match status" value="1"/>
</dbReference>
<reference evidence="4" key="1">
    <citation type="journal article" date="2020" name="mSystems">
        <title>Genome- and Community-Level Interaction Insights into Carbon Utilization and Element Cycling Functions of Hydrothermarchaeota in Hydrothermal Sediment.</title>
        <authorList>
            <person name="Zhou Z."/>
            <person name="Liu Y."/>
            <person name="Xu W."/>
            <person name="Pan J."/>
            <person name="Luo Z.H."/>
            <person name="Li M."/>
        </authorList>
    </citation>
    <scope>NUCLEOTIDE SEQUENCE [LARGE SCALE GENOMIC DNA]</scope>
    <source>
        <strain evidence="4">SpSt-503</strain>
    </source>
</reference>
<dbReference type="InterPro" id="IPR038729">
    <property type="entry name" value="Rad50/SbcC_AAA"/>
</dbReference>
<keyword evidence="1" id="KW-0175">Coiled coil</keyword>
<dbReference type="EMBL" id="DSVL01000004">
    <property type="protein sequence ID" value="HFH27924.1"/>
    <property type="molecule type" value="Genomic_DNA"/>
</dbReference>
<dbReference type="AlphaFoldDB" id="A0A7C3IEY6"/>
<dbReference type="PANTHER" id="PTHR32114">
    <property type="entry name" value="ABC TRANSPORTER ABCH.3"/>
    <property type="match status" value="1"/>
</dbReference>
<dbReference type="GO" id="GO:0006302">
    <property type="term" value="P:double-strand break repair"/>
    <property type="evidence" value="ECO:0007669"/>
    <property type="project" value="InterPro"/>
</dbReference>
<protein>
    <submittedName>
        <fullName evidence="4">Nuclease SbcCD subunit C</fullName>
    </submittedName>
</protein>
<feature type="domain" description="Rad50/SbcC-type AAA" evidence="3">
    <location>
        <begin position="5"/>
        <end position="225"/>
    </location>
</feature>
<feature type="coiled-coil region" evidence="1">
    <location>
        <begin position="307"/>
        <end position="420"/>
    </location>
</feature>
<organism evidence="4">
    <name type="scientific">Gracilinema caldarium</name>
    <dbReference type="NCBI Taxonomy" id="215591"/>
    <lineage>
        <taxon>Bacteria</taxon>
        <taxon>Pseudomonadati</taxon>
        <taxon>Spirochaetota</taxon>
        <taxon>Spirochaetia</taxon>
        <taxon>Spirochaetales</taxon>
        <taxon>Breznakiellaceae</taxon>
        <taxon>Gracilinema</taxon>
    </lineage>
</organism>
<dbReference type="GO" id="GO:0016887">
    <property type="term" value="F:ATP hydrolysis activity"/>
    <property type="evidence" value="ECO:0007669"/>
    <property type="project" value="InterPro"/>
</dbReference>
<gene>
    <name evidence="4" type="ORF">ENS59_00185</name>
</gene>
<dbReference type="InterPro" id="IPR027417">
    <property type="entry name" value="P-loop_NTPase"/>
</dbReference>
<dbReference type="Pfam" id="PF13476">
    <property type="entry name" value="AAA_23"/>
    <property type="match status" value="1"/>
</dbReference>
<comment type="caution">
    <text evidence="4">The sequence shown here is derived from an EMBL/GenBank/DDBJ whole genome shotgun (WGS) entry which is preliminary data.</text>
</comment>
<sequence>MRPRKLRMFNIGPFAGLAEIDFTHLDDIFLISGKTGSGKTTIFDALCFALYGKLPGGRKNLEPKIRSDFSSLDEDCWVELEFSLANRVYLVQRSPKLERPKKRGTGITTEEENAVLYQITETGEKRSLSSRKSEADEKIAQLLGLSAEEFAKIVLLPQGEFAQFLQQNSQARREVLKKLFPVDAAAAIRELAVEKKKEAEAQARSAQSALEEASSRYNETENRLEAQRIQTELTALEERDLRLVDTMTKISEQLSRARQIADLRGRLDTIAQEKRLLDAQRPEIEMLTGALERNRRAKPAQELLFQERELEQQGIGLREEREKAKTEAQAVINQYEALESQKDEMEAFAQEAAGLREQKGALTQAAEEEQRLVQLQNRLGSLRTAIAEAEKALPALQSEIAQLQVRLEACEAAAQKERTLQEQKEVSLAIMEQLRNLLQAAQSWGQKQPELERAKKSLANLEAELKEIEGRLPELSAELSQQEVAQKQRELAAISARLAATLQEGTPCPVCGSMHHPLPARAPAPLDDLENTVATLKREQRTLEDRRTELRTEVRNKRLSIETQARELDGLVERYQQIRAALQSILDKSPDQSFTITSIASGSIIPTVAAVQEDIRNNSAIAESIGRALQQASKESRNQSLINRTLQEKQQQRASLQTRLEQDLEQKAELIHQIDERKGQLQQYLERWKTETISLALNRLQSRLETLERDLSAYEGLKQQLALAQAQAIQRRDELEKRWKAYEEALRDNRQKLTAKAVQLSFTSPEDLKEALLTPEAEEAYTAQERAWKEALVRLQHQEEETQRALERLRSTEGPGSAEESPAILEAKLAETEKERQRLNETRQTLLADYHSLEQDRQRYQEALARFETLSKELGRYRALADDLNGNNPKRWPFDSWLLSLYLQEVTGYANRRLERMSEGRYSIILNPEGEGGRAMAGLDLAVFDSFTGKTRPCATLSGGESFMASISLALGLADSIQSRAGAVRLDAIFIDEGFGSLDEVSLDRALSILDEIRDHRMVGLISHVGEMKNRIPSKIEVEKTNRGSKILISR</sequence>
<name>A0A7C3IEY6_9SPIR</name>
<evidence type="ECO:0000256" key="2">
    <source>
        <dbReference type="SAM" id="MobiDB-lite"/>
    </source>
</evidence>
<evidence type="ECO:0000259" key="3">
    <source>
        <dbReference type="Pfam" id="PF13476"/>
    </source>
</evidence>
<proteinExistence type="predicted"/>
<feature type="region of interest" description="Disordered" evidence="2">
    <location>
        <begin position="204"/>
        <end position="223"/>
    </location>
</feature>
<evidence type="ECO:0000256" key="1">
    <source>
        <dbReference type="SAM" id="Coils"/>
    </source>
</evidence>